<organism evidence="3 4">
    <name type="scientific">Macrostomum lignano</name>
    <dbReference type="NCBI Taxonomy" id="282301"/>
    <lineage>
        <taxon>Eukaryota</taxon>
        <taxon>Metazoa</taxon>
        <taxon>Spiralia</taxon>
        <taxon>Lophotrochozoa</taxon>
        <taxon>Platyhelminthes</taxon>
        <taxon>Rhabditophora</taxon>
        <taxon>Macrostomorpha</taxon>
        <taxon>Macrostomida</taxon>
        <taxon>Macrostomidae</taxon>
        <taxon>Macrostomum</taxon>
    </lineage>
</organism>
<name>A0A1I8FYD7_9PLAT</name>
<dbReference type="WBParaSite" id="maker-uti_cns_0000259-snap-gene-1.10-mRNA-1">
    <property type="protein sequence ID" value="maker-uti_cns_0000259-snap-gene-1.10-mRNA-1"/>
    <property type="gene ID" value="maker-uti_cns_0000259-snap-gene-1.10"/>
</dbReference>
<protein>
    <submittedName>
        <fullName evidence="4">DUF155 domain-containing protein</fullName>
    </submittedName>
</protein>
<dbReference type="InterPro" id="IPR015943">
    <property type="entry name" value="WD40/YVTN_repeat-like_dom_sf"/>
</dbReference>
<keyword evidence="3" id="KW-1185">Reference proteome</keyword>
<feature type="domain" description="DUF155" evidence="2">
    <location>
        <begin position="447"/>
        <end position="622"/>
    </location>
</feature>
<accession>A0A1I8FYD7</accession>
<dbReference type="PANTHER" id="PTHR16255:SF1">
    <property type="entry name" value="REQUIRED FOR MEIOTIC NUCLEAR DIVISION PROTEIN 1 HOMOLOG"/>
    <property type="match status" value="1"/>
</dbReference>
<evidence type="ECO:0000259" key="2">
    <source>
        <dbReference type="Pfam" id="PF02582"/>
    </source>
</evidence>
<dbReference type="GO" id="GO:0005739">
    <property type="term" value="C:mitochondrion"/>
    <property type="evidence" value="ECO:0007669"/>
    <property type="project" value="UniProtKB-ARBA"/>
</dbReference>
<dbReference type="SUPFAM" id="SSF50978">
    <property type="entry name" value="WD40 repeat-like"/>
    <property type="match status" value="1"/>
</dbReference>
<dbReference type="InterPro" id="IPR036322">
    <property type="entry name" value="WD40_repeat_dom_sf"/>
</dbReference>
<evidence type="ECO:0000256" key="1">
    <source>
        <dbReference type="ARBA" id="ARBA00008306"/>
    </source>
</evidence>
<dbReference type="GO" id="GO:0070131">
    <property type="term" value="P:positive regulation of mitochondrial translation"/>
    <property type="evidence" value="ECO:0007669"/>
    <property type="project" value="TreeGrafter"/>
</dbReference>
<dbReference type="InterPro" id="IPR051624">
    <property type="entry name" value="RMD1/Sad1-interacting"/>
</dbReference>
<dbReference type="AlphaFoldDB" id="A0A1I8FYD7"/>
<reference evidence="4" key="1">
    <citation type="submission" date="2016-11" db="UniProtKB">
        <authorList>
            <consortium name="WormBaseParasite"/>
        </authorList>
    </citation>
    <scope>IDENTIFICATION</scope>
</reference>
<evidence type="ECO:0000313" key="3">
    <source>
        <dbReference type="Proteomes" id="UP000095280"/>
    </source>
</evidence>
<dbReference type="InterPro" id="IPR003734">
    <property type="entry name" value="DUF155"/>
</dbReference>
<proteinExistence type="inferred from homology"/>
<dbReference type="Gene3D" id="2.130.10.10">
    <property type="entry name" value="YVTN repeat-like/Quinoprotein amine dehydrogenase"/>
    <property type="match status" value="1"/>
</dbReference>
<dbReference type="Pfam" id="PF02582">
    <property type="entry name" value="DUF155"/>
    <property type="match status" value="1"/>
</dbReference>
<evidence type="ECO:0000313" key="4">
    <source>
        <dbReference type="WBParaSite" id="maker-uti_cns_0000259-snap-gene-1.10-mRNA-1"/>
    </source>
</evidence>
<dbReference type="Proteomes" id="UP000095280">
    <property type="component" value="Unplaced"/>
</dbReference>
<sequence>MASKVAAKFVSYRVSQVALASHYTDKEPVVAAGSWDEGPSNRIQLLGYGPELDAEGSPRLLAEHRCHGDVMCLRFDPIYQNLFVGLGTGELVAMATTAEEEPGSNNGSGERQRPRLLRLLGQGWRPSTDSFGSGAVSALAIRDGWHALAGWESGRLVCCSLAVEVPDGGCSDAATLRPASGCGGRESVGLDSCCVTGADFIDQNAACTVNSMGQLKLWDLRTGLGQYDKVLTVAGDPKAMHCARRHPAQPHLVATGASGGCLCLWDLRQEKFPVSIVELDDGHVTQVEFHPVQGDLLFVSTMAGQLYAIRLSDSGGGGGSAALTDNPHLTAVLPASQKLPLLSSVRLCGRLLIGTRGRGLCTVQAQQRRQHRKQQQFDDSAASARAVEHPIEAMVLGERLDLRSLARDLTQHGLYQLVPLPAELAGTALMATSREPYTVGGQKRDAVLFDNGAVVLWNMSDKEAQQAVKLFSAYTTEPHSQRDILEQSESMAFVAEDSVGATRVSEDLIQLPAGRDPDSLVLEKFALSDALATSTRLGHLEAQLDRLARDLEPWIASLKEGQNVRAPGDLILSRTGQLYRLRFAASVCDSPPDFYWEREDLEALYGRMSNVLTVARRARLLNTRLQFCLDLCDLLRNQKHELEGHRLEWIIIFLIFTEIIFAIVHLSLELRRSE</sequence>
<comment type="similarity">
    <text evidence="1">Belongs to the RMD1/sif2 family.</text>
</comment>
<dbReference type="PANTHER" id="PTHR16255">
    <property type="entry name" value="REQUIRED FOR MEIOTIC NUCLEAR DIVISION PROTEIN 1 HOMOLOG"/>
    <property type="match status" value="1"/>
</dbReference>